<dbReference type="GO" id="GO:0003755">
    <property type="term" value="F:peptidyl-prolyl cis-trans isomerase activity"/>
    <property type="evidence" value="ECO:0007669"/>
    <property type="project" value="UniProtKB-KW"/>
</dbReference>
<accession>A0A4P6ZZG6</accession>
<evidence type="ECO:0000256" key="2">
    <source>
        <dbReference type="ARBA" id="ARBA00013194"/>
    </source>
</evidence>
<dbReference type="EMBL" id="CP038015">
    <property type="protein sequence ID" value="QBP41882.1"/>
    <property type="molecule type" value="Genomic_DNA"/>
</dbReference>
<dbReference type="InterPro" id="IPR027304">
    <property type="entry name" value="Trigger_fact/SurA_dom_sf"/>
</dbReference>
<gene>
    <name evidence="8" type="ORF">E2636_12300</name>
</gene>
<feature type="signal peptide" evidence="7">
    <location>
        <begin position="1"/>
        <end position="23"/>
    </location>
</feature>
<feature type="region of interest" description="Disordered" evidence="6">
    <location>
        <begin position="24"/>
        <end position="54"/>
    </location>
</feature>
<dbReference type="Proteomes" id="UP000294292">
    <property type="component" value="Chromosome"/>
</dbReference>
<keyword evidence="5" id="KW-0413">Isomerase</keyword>
<feature type="chain" id="PRO_5038349503" description="peptidylprolyl isomerase" evidence="7">
    <location>
        <begin position="24"/>
        <end position="263"/>
    </location>
</feature>
<evidence type="ECO:0000313" key="8">
    <source>
        <dbReference type="EMBL" id="QBP41882.1"/>
    </source>
</evidence>
<dbReference type="SUPFAM" id="SSF109998">
    <property type="entry name" value="Triger factor/SurA peptide-binding domain-like"/>
    <property type="match status" value="1"/>
</dbReference>
<evidence type="ECO:0000256" key="1">
    <source>
        <dbReference type="ARBA" id="ARBA00000971"/>
    </source>
</evidence>
<dbReference type="Pfam" id="PF13624">
    <property type="entry name" value="SurA_N_3"/>
    <property type="match status" value="1"/>
</dbReference>
<evidence type="ECO:0000313" key="9">
    <source>
        <dbReference type="Proteomes" id="UP000294292"/>
    </source>
</evidence>
<keyword evidence="9" id="KW-1185">Reference proteome</keyword>
<dbReference type="EC" id="5.2.1.8" evidence="2"/>
<dbReference type="PANTHER" id="PTHR47245">
    <property type="entry name" value="PEPTIDYLPROLYL ISOMERASE"/>
    <property type="match status" value="1"/>
</dbReference>
<protein>
    <recommendedName>
        <fullName evidence="2">peptidylprolyl isomerase</fullName>
        <ecNumber evidence="2">5.2.1.8</ecNumber>
    </recommendedName>
</protein>
<dbReference type="AlphaFoldDB" id="A0A4P6ZZG6"/>
<reference evidence="8 9" key="1">
    <citation type="submission" date="2019-03" db="EMBL/GenBank/DDBJ databases">
        <title>Complete genome sequence of Paenisporosarcina antarctica CGMCC 1.6503T.</title>
        <authorList>
            <person name="Rong J.-C."/>
            <person name="Chi N.-Y."/>
            <person name="Zhang Q.-F."/>
        </authorList>
    </citation>
    <scope>NUCLEOTIDE SEQUENCE [LARGE SCALE GENOMIC DNA]</scope>
    <source>
        <strain evidence="8 9">CGMCC 1.6503</strain>
    </source>
</reference>
<dbReference type="RefSeq" id="WP_134210453.1">
    <property type="nucleotide sequence ID" value="NZ_CP038015.1"/>
</dbReference>
<organism evidence="8 9">
    <name type="scientific">Paenisporosarcina antarctica</name>
    <dbReference type="NCBI Taxonomy" id="417367"/>
    <lineage>
        <taxon>Bacteria</taxon>
        <taxon>Bacillati</taxon>
        <taxon>Bacillota</taxon>
        <taxon>Bacilli</taxon>
        <taxon>Bacillales</taxon>
        <taxon>Caryophanaceae</taxon>
        <taxon>Paenisporosarcina</taxon>
    </lineage>
</organism>
<dbReference type="KEGG" id="panc:E2636_12300"/>
<dbReference type="PANTHER" id="PTHR47245:SF1">
    <property type="entry name" value="FOLDASE PROTEIN PRSA"/>
    <property type="match status" value="1"/>
</dbReference>
<evidence type="ECO:0000256" key="6">
    <source>
        <dbReference type="SAM" id="MobiDB-lite"/>
    </source>
</evidence>
<evidence type="ECO:0000256" key="7">
    <source>
        <dbReference type="SAM" id="SignalP"/>
    </source>
</evidence>
<keyword evidence="4" id="KW-0697">Rotamase</keyword>
<dbReference type="OrthoDB" id="4775280at2"/>
<evidence type="ECO:0000256" key="4">
    <source>
        <dbReference type="ARBA" id="ARBA00023110"/>
    </source>
</evidence>
<name>A0A4P6ZZG6_9BACL</name>
<comment type="catalytic activity">
    <reaction evidence="1">
        <text>[protein]-peptidylproline (omega=180) = [protein]-peptidylproline (omega=0)</text>
        <dbReference type="Rhea" id="RHEA:16237"/>
        <dbReference type="Rhea" id="RHEA-COMP:10747"/>
        <dbReference type="Rhea" id="RHEA-COMP:10748"/>
        <dbReference type="ChEBI" id="CHEBI:83833"/>
        <dbReference type="ChEBI" id="CHEBI:83834"/>
        <dbReference type="EC" id="5.2.1.8"/>
    </reaction>
</comment>
<keyword evidence="3 7" id="KW-0732">Signal</keyword>
<dbReference type="PROSITE" id="PS51257">
    <property type="entry name" value="PROKAR_LIPOPROTEIN"/>
    <property type="match status" value="1"/>
</dbReference>
<proteinExistence type="predicted"/>
<dbReference type="InterPro" id="IPR050245">
    <property type="entry name" value="PrsA_foldase"/>
</dbReference>
<sequence length="263" mass="29345">MNYKKILLPFVAGALALSLAACSEDDKATKEEKPKEETAEQATEQKEPTKEELAAAEEMKAKLAEQQVDKSEIVAVVNDEELTGAEYNTALTSIQGQMQQSGQDPTSKEAVEQVKSQVLDAIVNQTLILQKAEESKLTATEEEINKEYASYEEQFGGEEGMKEALKAEKMDVKTLKQQIGQSIVFEKYKEKAVPAKKVADKEIQEYYDQAAAQAKEAESAQELPPFEEAKEEIRGILEQQQQQELFAAHVEELKKDAKIELKI</sequence>
<dbReference type="Gene3D" id="1.10.4030.10">
    <property type="entry name" value="Porin chaperone SurA, peptide-binding domain"/>
    <property type="match status" value="1"/>
</dbReference>
<evidence type="ECO:0000256" key="3">
    <source>
        <dbReference type="ARBA" id="ARBA00022729"/>
    </source>
</evidence>
<evidence type="ECO:0000256" key="5">
    <source>
        <dbReference type="ARBA" id="ARBA00023235"/>
    </source>
</evidence>